<dbReference type="EMBL" id="JBEGDG010000008">
    <property type="protein sequence ID" value="MEQ6355437.1"/>
    <property type="molecule type" value="Genomic_DNA"/>
</dbReference>
<organism evidence="2 3">
    <name type="scientific">Lysinibacillus zambalensis</name>
    <dbReference type="NCBI Taxonomy" id="3160866"/>
    <lineage>
        <taxon>Bacteria</taxon>
        <taxon>Bacillati</taxon>
        <taxon>Bacillota</taxon>
        <taxon>Bacilli</taxon>
        <taxon>Bacillales</taxon>
        <taxon>Bacillaceae</taxon>
        <taxon>Lysinibacillus</taxon>
    </lineage>
</organism>
<reference evidence="2 3" key="1">
    <citation type="submission" date="2024-06" db="EMBL/GenBank/DDBJ databases">
        <title>Lysinibacillus zambalefons sp. nov., a Novel Firmicute Isolated from the Poon Bato Zambales Hyperalkaline Spring.</title>
        <authorList>
            <person name="Aja J.A."/>
            <person name="Lazaro J.E.H."/>
            <person name="Llorin L.D."/>
            <person name="Lim K.R."/>
            <person name="Teodosio J."/>
            <person name="Dalisay D.S."/>
        </authorList>
    </citation>
    <scope>NUCLEOTIDE SEQUENCE [LARGE SCALE GENOMIC DNA]</scope>
    <source>
        <strain evidence="2 3">M3</strain>
    </source>
</reference>
<feature type="transmembrane region" description="Helical" evidence="1">
    <location>
        <begin position="20"/>
        <end position="46"/>
    </location>
</feature>
<sequence>MLTIIANIIGFVVFIKKKSVYSAALTILGLAIAFGGAGSLLAIAIINDPFAMFYGLQIGYILMINGVIVLFIAILITVVKKVIG</sequence>
<keyword evidence="1" id="KW-1133">Transmembrane helix</keyword>
<keyword evidence="1" id="KW-0812">Transmembrane</keyword>
<evidence type="ECO:0000313" key="3">
    <source>
        <dbReference type="Proteomes" id="UP001478862"/>
    </source>
</evidence>
<keyword evidence="1" id="KW-0472">Membrane</keyword>
<comment type="caution">
    <text evidence="2">The sequence shown here is derived from an EMBL/GenBank/DDBJ whole genome shotgun (WGS) entry which is preliminary data.</text>
</comment>
<proteinExistence type="predicted"/>
<gene>
    <name evidence="2" type="ORF">ABNX05_12475</name>
</gene>
<keyword evidence="3" id="KW-1185">Reference proteome</keyword>
<feature type="transmembrane region" description="Helical" evidence="1">
    <location>
        <begin position="58"/>
        <end position="79"/>
    </location>
</feature>
<evidence type="ECO:0000256" key="1">
    <source>
        <dbReference type="SAM" id="Phobius"/>
    </source>
</evidence>
<accession>A0ABV1MSE2</accession>
<evidence type="ECO:0000313" key="2">
    <source>
        <dbReference type="EMBL" id="MEQ6355437.1"/>
    </source>
</evidence>
<dbReference type="Proteomes" id="UP001478862">
    <property type="component" value="Unassembled WGS sequence"/>
</dbReference>
<name>A0ABV1MSE2_9BACI</name>
<protein>
    <submittedName>
        <fullName evidence="2">3-isopropylmalate dehydrogenase</fullName>
    </submittedName>
</protein>